<protein>
    <submittedName>
        <fullName evidence="9">Uncharacterized protein</fullName>
    </submittedName>
</protein>
<dbReference type="SUPFAM" id="SSF48264">
    <property type="entry name" value="Cytochrome P450"/>
    <property type="match status" value="1"/>
</dbReference>
<keyword evidence="6" id="KW-0408">Iron</keyword>
<dbReference type="OrthoDB" id="6504453at2759"/>
<keyword evidence="4" id="KW-0479">Metal-binding</keyword>
<dbReference type="Pfam" id="PF00067">
    <property type="entry name" value="p450"/>
    <property type="match status" value="1"/>
</dbReference>
<dbReference type="GO" id="GO:0005506">
    <property type="term" value="F:iron ion binding"/>
    <property type="evidence" value="ECO:0007669"/>
    <property type="project" value="InterPro"/>
</dbReference>
<reference evidence="9 10" key="1">
    <citation type="journal article" date="2020" name="Cell">
        <title>Large-Scale Comparative Analyses of Tick Genomes Elucidate Their Genetic Diversity and Vector Capacities.</title>
        <authorList>
            <consortium name="Tick Genome and Microbiome Consortium (TIGMIC)"/>
            <person name="Jia N."/>
            <person name="Wang J."/>
            <person name="Shi W."/>
            <person name="Du L."/>
            <person name="Sun Y."/>
            <person name="Zhan W."/>
            <person name="Jiang J.F."/>
            <person name="Wang Q."/>
            <person name="Zhang B."/>
            <person name="Ji P."/>
            <person name="Bell-Sakyi L."/>
            <person name="Cui X.M."/>
            <person name="Yuan T.T."/>
            <person name="Jiang B.G."/>
            <person name="Yang W.F."/>
            <person name="Lam T.T."/>
            <person name="Chang Q.C."/>
            <person name="Ding S.J."/>
            <person name="Wang X.J."/>
            <person name="Zhu J.G."/>
            <person name="Ruan X.D."/>
            <person name="Zhao L."/>
            <person name="Wei J.T."/>
            <person name="Ye R.Z."/>
            <person name="Que T.C."/>
            <person name="Du C.H."/>
            <person name="Zhou Y.H."/>
            <person name="Cheng J.X."/>
            <person name="Dai P.F."/>
            <person name="Guo W.B."/>
            <person name="Han X.H."/>
            <person name="Huang E.J."/>
            <person name="Li L.F."/>
            <person name="Wei W."/>
            <person name="Gao Y.C."/>
            <person name="Liu J.Z."/>
            <person name="Shao H.Z."/>
            <person name="Wang X."/>
            <person name="Wang C.C."/>
            <person name="Yang T.C."/>
            <person name="Huo Q.B."/>
            <person name="Li W."/>
            <person name="Chen H.Y."/>
            <person name="Chen S.E."/>
            <person name="Zhou L.G."/>
            <person name="Ni X.B."/>
            <person name="Tian J.H."/>
            <person name="Sheng Y."/>
            <person name="Liu T."/>
            <person name="Pan Y.S."/>
            <person name="Xia L.Y."/>
            <person name="Li J."/>
            <person name="Zhao F."/>
            <person name="Cao W.C."/>
        </authorList>
    </citation>
    <scope>NUCLEOTIDE SEQUENCE [LARGE SCALE GENOMIC DNA]</scope>
    <source>
        <strain evidence="9">HaeL-2018</strain>
    </source>
</reference>
<evidence type="ECO:0000256" key="1">
    <source>
        <dbReference type="ARBA" id="ARBA00001971"/>
    </source>
</evidence>
<sequence>MPGVAFQFLLGYFHIMSSTKLAVSKMYSAFGLSWSLVLPRLPSPKSKWRGRRKLLTPAFHFKLLDDFVPVMADHSRAFVGKLRALSRDNAVLDVVPLVSSCTLDVICGGLTILSC</sequence>
<keyword evidence="5" id="KW-0256">Endoplasmic reticulum</keyword>
<evidence type="ECO:0000256" key="6">
    <source>
        <dbReference type="ARBA" id="ARBA00023004"/>
    </source>
</evidence>
<evidence type="ECO:0000256" key="2">
    <source>
        <dbReference type="ARBA" id="ARBA00004586"/>
    </source>
</evidence>
<accession>A0A9J6GQD6</accession>
<dbReference type="GO" id="GO:0004497">
    <property type="term" value="F:monooxygenase activity"/>
    <property type="evidence" value="ECO:0007669"/>
    <property type="project" value="UniProtKB-KW"/>
</dbReference>
<comment type="subcellular location">
    <subcellularLocation>
        <location evidence="2">Endoplasmic reticulum membrane</location>
    </subcellularLocation>
</comment>
<dbReference type="InterPro" id="IPR001128">
    <property type="entry name" value="Cyt_P450"/>
</dbReference>
<evidence type="ECO:0000313" key="9">
    <source>
        <dbReference type="EMBL" id="KAH9376880.1"/>
    </source>
</evidence>
<gene>
    <name evidence="9" type="ORF">HPB48_002804</name>
</gene>
<evidence type="ECO:0000313" key="10">
    <source>
        <dbReference type="Proteomes" id="UP000821853"/>
    </source>
</evidence>
<name>A0A9J6GQD6_HAELO</name>
<comment type="cofactor">
    <cofactor evidence="1">
        <name>heme</name>
        <dbReference type="ChEBI" id="CHEBI:30413"/>
    </cofactor>
</comment>
<evidence type="ECO:0000256" key="8">
    <source>
        <dbReference type="ARBA" id="ARBA00023136"/>
    </source>
</evidence>
<evidence type="ECO:0000256" key="3">
    <source>
        <dbReference type="ARBA" id="ARBA00010617"/>
    </source>
</evidence>
<keyword evidence="4" id="KW-0349">Heme</keyword>
<evidence type="ECO:0000256" key="5">
    <source>
        <dbReference type="ARBA" id="ARBA00022824"/>
    </source>
</evidence>
<dbReference type="GO" id="GO:0005789">
    <property type="term" value="C:endoplasmic reticulum membrane"/>
    <property type="evidence" value="ECO:0007669"/>
    <property type="project" value="UniProtKB-SubCell"/>
</dbReference>
<keyword evidence="10" id="KW-1185">Reference proteome</keyword>
<dbReference type="Gene3D" id="1.10.630.10">
    <property type="entry name" value="Cytochrome P450"/>
    <property type="match status" value="1"/>
</dbReference>
<comment type="similarity">
    <text evidence="3">Belongs to the cytochrome P450 family.</text>
</comment>
<comment type="caution">
    <text evidence="9">The sequence shown here is derived from an EMBL/GenBank/DDBJ whole genome shotgun (WGS) entry which is preliminary data.</text>
</comment>
<dbReference type="InterPro" id="IPR050196">
    <property type="entry name" value="Cytochrome_P450_Monoox"/>
</dbReference>
<dbReference type="GO" id="GO:0016705">
    <property type="term" value="F:oxidoreductase activity, acting on paired donors, with incorporation or reduction of molecular oxygen"/>
    <property type="evidence" value="ECO:0007669"/>
    <property type="project" value="InterPro"/>
</dbReference>
<dbReference type="GO" id="GO:0020037">
    <property type="term" value="F:heme binding"/>
    <property type="evidence" value="ECO:0007669"/>
    <property type="project" value="InterPro"/>
</dbReference>
<keyword evidence="7" id="KW-0560">Oxidoreductase</keyword>
<keyword evidence="8" id="KW-0472">Membrane</keyword>
<dbReference type="EMBL" id="JABSTR010000008">
    <property type="protein sequence ID" value="KAH9376880.1"/>
    <property type="molecule type" value="Genomic_DNA"/>
</dbReference>
<proteinExistence type="inferred from homology"/>
<keyword evidence="7" id="KW-0503">Monooxygenase</keyword>
<dbReference type="Proteomes" id="UP000821853">
    <property type="component" value="Unassembled WGS sequence"/>
</dbReference>
<dbReference type="AlphaFoldDB" id="A0A9J6GQD6"/>
<dbReference type="PANTHER" id="PTHR24291:SF189">
    <property type="entry name" value="CYTOCHROME P450 4C3-RELATED"/>
    <property type="match status" value="1"/>
</dbReference>
<dbReference type="VEuPathDB" id="VectorBase:HLOH_054932"/>
<evidence type="ECO:0000256" key="7">
    <source>
        <dbReference type="ARBA" id="ARBA00023033"/>
    </source>
</evidence>
<organism evidence="9 10">
    <name type="scientific">Haemaphysalis longicornis</name>
    <name type="common">Bush tick</name>
    <dbReference type="NCBI Taxonomy" id="44386"/>
    <lineage>
        <taxon>Eukaryota</taxon>
        <taxon>Metazoa</taxon>
        <taxon>Ecdysozoa</taxon>
        <taxon>Arthropoda</taxon>
        <taxon>Chelicerata</taxon>
        <taxon>Arachnida</taxon>
        <taxon>Acari</taxon>
        <taxon>Parasitiformes</taxon>
        <taxon>Ixodida</taxon>
        <taxon>Ixodoidea</taxon>
        <taxon>Ixodidae</taxon>
        <taxon>Haemaphysalinae</taxon>
        <taxon>Haemaphysalis</taxon>
    </lineage>
</organism>
<dbReference type="InterPro" id="IPR036396">
    <property type="entry name" value="Cyt_P450_sf"/>
</dbReference>
<evidence type="ECO:0000256" key="4">
    <source>
        <dbReference type="ARBA" id="ARBA00022617"/>
    </source>
</evidence>
<dbReference type="PANTHER" id="PTHR24291">
    <property type="entry name" value="CYTOCHROME P450 FAMILY 4"/>
    <property type="match status" value="1"/>
</dbReference>